<sequence>MSAVIEKASPLEIGCWIEGHRGRYVTSELVWRAANRGFEIDDDDRRALEAYEAGDESIVWDGQDCDVYDWVVDLADDAEVWMNENVAPEGHAFGWHDCEFFLWTDEEWAQNAY</sequence>
<proteinExistence type="predicted"/>
<name>A0A7W9MRS4_9ACTN</name>
<protein>
    <submittedName>
        <fullName evidence="1">Uncharacterized protein</fullName>
    </submittedName>
</protein>
<evidence type="ECO:0000313" key="1">
    <source>
        <dbReference type="EMBL" id="MBB5833432.1"/>
    </source>
</evidence>
<accession>A0A7W9MRS4</accession>
<dbReference type="AlphaFoldDB" id="A0A7W9MRS4"/>
<keyword evidence="2" id="KW-1185">Reference proteome</keyword>
<evidence type="ECO:0000313" key="2">
    <source>
        <dbReference type="Proteomes" id="UP000549971"/>
    </source>
</evidence>
<gene>
    <name evidence="1" type="ORF">HDA39_000166</name>
</gene>
<dbReference type="Proteomes" id="UP000549971">
    <property type="component" value="Unassembled WGS sequence"/>
</dbReference>
<dbReference type="RefSeq" id="WP_184793321.1">
    <property type="nucleotide sequence ID" value="NZ_JACHMY010000001.1"/>
</dbReference>
<dbReference type="EMBL" id="JACHMY010000001">
    <property type="protein sequence ID" value="MBB5833432.1"/>
    <property type="molecule type" value="Genomic_DNA"/>
</dbReference>
<organism evidence="1 2">
    <name type="scientific">Kribbella italica</name>
    <dbReference type="NCBI Taxonomy" id="1540520"/>
    <lineage>
        <taxon>Bacteria</taxon>
        <taxon>Bacillati</taxon>
        <taxon>Actinomycetota</taxon>
        <taxon>Actinomycetes</taxon>
        <taxon>Propionibacteriales</taxon>
        <taxon>Kribbellaceae</taxon>
        <taxon>Kribbella</taxon>
    </lineage>
</organism>
<reference evidence="1 2" key="1">
    <citation type="submission" date="2020-08" db="EMBL/GenBank/DDBJ databases">
        <title>Sequencing the genomes of 1000 actinobacteria strains.</title>
        <authorList>
            <person name="Klenk H.-P."/>
        </authorList>
    </citation>
    <scope>NUCLEOTIDE SEQUENCE [LARGE SCALE GENOMIC DNA]</scope>
    <source>
        <strain evidence="1 2">DSM 28967</strain>
    </source>
</reference>
<comment type="caution">
    <text evidence="1">The sequence shown here is derived from an EMBL/GenBank/DDBJ whole genome shotgun (WGS) entry which is preliminary data.</text>
</comment>